<dbReference type="Gene3D" id="3.40.630.30">
    <property type="match status" value="1"/>
</dbReference>
<comment type="caution">
    <text evidence="2">The sequence shown here is derived from an EMBL/GenBank/DDBJ whole genome shotgun (WGS) entry which is preliminary data.</text>
</comment>
<dbReference type="Pfam" id="PF00583">
    <property type="entry name" value="Acetyltransf_1"/>
    <property type="match status" value="1"/>
</dbReference>
<dbReference type="PANTHER" id="PTHR43415">
    <property type="entry name" value="SPERMIDINE N(1)-ACETYLTRANSFERASE"/>
    <property type="match status" value="1"/>
</dbReference>
<dbReference type="OrthoDB" id="64477at2759"/>
<organism evidence="2 3">
    <name type="scientific">Xylaria flabelliformis</name>
    <dbReference type="NCBI Taxonomy" id="2512241"/>
    <lineage>
        <taxon>Eukaryota</taxon>
        <taxon>Fungi</taxon>
        <taxon>Dikarya</taxon>
        <taxon>Ascomycota</taxon>
        <taxon>Pezizomycotina</taxon>
        <taxon>Sordariomycetes</taxon>
        <taxon>Xylariomycetidae</taxon>
        <taxon>Xylariales</taxon>
        <taxon>Xylariaceae</taxon>
        <taxon>Xylaria</taxon>
    </lineage>
</organism>
<evidence type="ECO:0000313" key="2">
    <source>
        <dbReference type="EMBL" id="TRX96928.1"/>
    </source>
</evidence>
<feature type="domain" description="N-acetyltransferase" evidence="1">
    <location>
        <begin position="22"/>
        <end position="188"/>
    </location>
</feature>
<sequence>MSQPPMDTMVNAIGSAFRSERLTYRAIEDNEADNNFIFTHLTDPVTWALSNPSIHRPVSKKTSDERNVSGIRDSVLAVMICITGDSPASSEPIGGLWVSEAKPYQRRGSLGIRISPAYQNKGYGFEAVNWAMDWSFKWGGFHSLALGASLYNERAVAVYKKAGFKQEGNSIQLGLEANINDEMKSRRRF</sequence>
<dbReference type="InterPro" id="IPR000182">
    <property type="entry name" value="GNAT_dom"/>
</dbReference>
<proteinExistence type="predicted"/>
<dbReference type="GO" id="GO:0016747">
    <property type="term" value="F:acyltransferase activity, transferring groups other than amino-acyl groups"/>
    <property type="evidence" value="ECO:0007669"/>
    <property type="project" value="InterPro"/>
</dbReference>
<name>A0A553I9Q1_9PEZI</name>
<protein>
    <recommendedName>
        <fullName evidence="1">N-acetyltransferase domain-containing protein</fullName>
    </recommendedName>
</protein>
<dbReference type="SUPFAM" id="SSF55729">
    <property type="entry name" value="Acyl-CoA N-acyltransferases (Nat)"/>
    <property type="match status" value="1"/>
</dbReference>
<reference evidence="3" key="1">
    <citation type="submission" date="2019-06" db="EMBL/GenBank/DDBJ databases">
        <title>Draft genome sequence of the griseofulvin-producing fungus Xylaria cubensis strain G536.</title>
        <authorList>
            <person name="Mead M.E."/>
            <person name="Raja H.A."/>
            <person name="Steenwyk J.L."/>
            <person name="Knowles S.L."/>
            <person name="Oberlies N.H."/>
            <person name="Rokas A."/>
        </authorList>
    </citation>
    <scope>NUCLEOTIDE SEQUENCE [LARGE SCALE GENOMIC DNA]</scope>
    <source>
        <strain evidence="3">G536</strain>
    </source>
</reference>
<gene>
    <name evidence="2" type="ORF">FHL15_002234</name>
</gene>
<evidence type="ECO:0000313" key="3">
    <source>
        <dbReference type="Proteomes" id="UP000319160"/>
    </source>
</evidence>
<dbReference type="AlphaFoldDB" id="A0A553I9Q1"/>
<dbReference type="PANTHER" id="PTHR43415:SF3">
    <property type="entry name" value="GNAT-FAMILY ACETYLTRANSFERASE"/>
    <property type="match status" value="1"/>
</dbReference>
<dbReference type="EMBL" id="VFLP01000008">
    <property type="protein sequence ID" value="TRX96928.1"/>
    <property type="molecule type" value="Genomic_DNA"/>
</dbReference>
<dbReference type="Proteomes" id="UP000319160">
    <property type="component" value="Unassembled WGS sequence"/>
</dbReference>
<keyword evidence="3" id="KW-1185">Reference proteome</keyword>
<accession>A0A553I9Q1</accession>
<evidence type="ECO:0000259" key="1">
    <source>
        <dbReference type="PROSITE" id="PS51186"/>
    </source>
</evidence>
<dbReference type="CDD" id="cd04301">
    <property type="entry name" value="NAT_SF"/>
    <property type="match status" value="1"/>
</dbReference>
<dbReference type="InterPro" id="IPR016181">
    <property type="entry name" value="Acyl_CoA_acyltransferase"/>
</dbReference>
<dbReference type="PROSITE" id="PS51186">
    <property type="entry name" value="GNAT"/>
    <property type="match status" value="1"/>
</dbReference>